<proteinExistence type="predicted"/>
<evidence type="ECO:0000313" key="2">
    <source>
        <dbReference type="EMBL" id="QOZ60653.1"/>
    </source>
</evidence>
<name>A0A410V7D6_9BRAD</name>
<dbReference type="EMBL" id="CP030057">
    <property type="protein sequence ID" value="QOZ60653.1"/>
    <property type="molecule type" value="Genomic_DNA"/>
</dbReference>
<dbReference type="AlphaFoldDB" id="A0A410V7D6"/>
<evidence type="ECO:0000313" key="3">
    <source>
        <dbReference type="Proteomes" id="UP000593880"/>
    </source>
</evidence>
<sequence>MHALHEDKAGREIIELAKAINAGTSGNHRSKSEWYKVIKSLAERQRQTDETPEQAFTRFVTASEDGKALFKAMRSAGGPDWDPPAPKLMVIKSDSAYAELRRIAERIQKDEPALTREQAFVKAYNSNPDLAQRAKSERSVA</sequence>
<evidence type="ECO:0000313" key="4">
    <source>
        <dbReference type="Proteomes" id="UP000625079"/>
    </source>
</evidence>
<evidence type="ECO:0000313" key="1">
    <source>
        <dbReference type="EMBL" id="GGI24141.1"/>
    </source>
</evidence>
<protein>
    <submittedName>
        <fullName evidence="1">Uncharacterized protein</fullName>
    </submittedName>
</protein>
<keyword evidence="3" id="KW-1185">Reference proteome</keyword>
<dbReference type="Proteomes" id="UP000625079">
    <property type="component" value="Unassembled WGS sequence"/>
</dbReference>
<reference evidence="1" key="1">
    <citation type="journal article" date="2014" name="Int. J. Syst. Evol. Microbiol.">
        <title>Complete genome sequence of Corynebacterium casei LMG S-19264T (=DSM 44701T), isolated from a smear-ripened cheese.</title>
        <authorList>
            <consortium name="US DOE Joint Genome Institute (JGI-PGF)"/>
            <person name="Walter F."/>
            <person name="Albersmeier A."/>
            <person name="Kalinowski J."/>
            <person name="Ruckert C."/>
        </authorList>
    </citation>
    <scope>NUCLEOTIDE SEQUENCE</scope>
    <source>
        <strain evidence="1">CGMCC 1.15034</strain>
    </source>
</reference>
<dbReference type="Proteomes" id="UP000593880">
    <property type="component" value="Chromosome"/>
</dbReference>
<gene>
    <name evidence="1" type="ORF">GCM10010987_27900</name>
    <name evidence="2" type="ORF">XH86_19445</name>
</gene>
<dbReference type="RefSeq" id="WP_128966254.1">
    <property type="nucleotide sequence ID" value="NZ_BMHC01000004.1"/>
</dbReference>
<reference evidence="2 3" key="2">
    <citation type="submission" date="2018-06" db="EMBL/GenBank/DDBJ databases">
        <title>Comparative genomics of rhizobia nodulating Arachis hypogaea in China.</title>
        <authorList>
            <person name="Li Y."/>
        </authorList>
    </citation>
    <scope>NUCLEOTIDE SEQUENCE [LARGE SCALE GENOMIC DNA]</scope>
    <source>
        <strain evidence="2 3">CCBAU 51658</strain>
    </source>
</reference>
<accession>A0A410V7D6</accession>
<organism evidence="1 4">
    <name type="scientific">Bradyrhizobium guangdongense</name>
    <dbReference type="NCBI Taxonomy" id="1325090"/>
    <lineage>
        <taxon>Bacteria</taxon>
        <taxon>Pseudomonadati</taxon>
        <taxon>Pseudomonadota</taxon>
        <taxon>Alphaproteobacteria</taxon>
        <taxon>Hyphomicrobiales</taxon>
        <taxon>Nitrobacteraceae</taxon>
        <taxon>Bradyrhizobium</taxon>
    </lineage>
</organism>
<dbReference type="EMBL" id="BMHC01000004">
    <property type="protein sequence ID" value="GGI24141.1"/>
    <property type="molecule type" value="Genomic_DNA"/>
</dbReference>
<dbReference type="OrthoDB" id="8462008at2"/>
<reference evidence="1" key="3">
    <citation type="submission" date="2022-12" db="EMBL/GenBank/DDBJ databases">
        <authorList>
            <person name="Sun Q."/>
            <person name="Zhou Y."/>
        </authorList>
    </citation>
    <scope>NUCLEOTIDE SEQUENCE</scope>
    <source>
        <strain evidence="1">CGMCC 1.15034</strain>
    </source>
</reference>